<evidence type="ECO:0000256" key="1">
    <source>
        <dbReference type="SAM" id="MobiDB-lite"/>
    </source>
</evidence>
<organism evidence="2 3">
    <name type="scientific">Arabis nemorensis</name>
    <dbReference type="NCBI Taxonomy" id="586526"/>
    <lineage>
        <taxon>Eukaryota</taxon>
        <taxon>Viridiplantae</taxon>
        <taxon>Streptophyta</taxon>
        <taxon>Embryophyta</taxon>
        <taxon>Tracheophyta</taxon>
        <taxon>Spermatophyta</taxon>
        <taxon>Magnoliopsida</taxon>
        <taxon>eudicotyledons</taxon>
        <taxon>Gunneridae</taxon>
        <taxon>Pentapetalae</taxon>
        <taxon>rosids</taxon>
        <taxon>malvids</taxon>
        <taxon>Brassicales</taxon>
        <taxon>Brassicaceae</taxon>
        <taxon>Arabideae</taxon>
        <taxon>Arabis</taxon>
    </lineage>
</organism>
<dbReference type="EMBL" id="CABITT030000006">
    <property type="protein sequence ID" value="VVB08938.1"/>
    <property type="molecule type" value="Genomic_DNA"/>
</dbReference>
<accession>A0A565C5U0</accession>
<proteinExistence type="predicted"/>
<gene>
    <name evidence="2" type="ORF">ANE_LOCUS19382</name>
</gene>
<comment type="caution">
    <text evidence="2">The sequence shown here is derived from an EMBL/GenBank/DDBJ whole genome shotgun (WGS) entry which is preliminary data.</text>
</comment>
<dbReference type="AlphaFoldDB" id="A0A565C5U0"/>
<evidence type="ECO:0000313" key="3">
    <source>
        <dbReference type="Proteomes" id="UP000489600"/>
    </source>
</evidence>
<dbReference type="Proteomes" id="UP000489600">
    <property type="component" value="Unassembled WGS sequence"/>
</dbReference>
<feature type="compositionally biased region" description="Polar residues" evidence="1">
    <location>
        <begin position="93"/>
        <end position="104"/>
    </location>
</feature>
<reference evidence="2" key="1">
    <citation type="submission" date="2019-07" db="EMBL/GenBank/DDBJ databases">
        <authorList>
            <person name="Dittberner H."/>
        </authorList>
    </citation>
    <scope>NUCLEOTIDE SEQUENCE [LARGE SCALE GENOMIC DNA]</scope>
</reference>
<evidence type="ECO:0000313" key="2">
    <source>
        <dbReference type="EMBL" id="VVB08938.1"/>
    </source>
</evidence>
<feature type="region of interest" description="Disordered" evidence="1">
    <location>
        <begin position="79"/>
        <end position="104"/>
    </location>
</feature>
<name>A0A565C5U0_9BRAS</name>
<keyword evidence="3" id="KW-1185">Reference proteome</keyword>
<feature type="compositionally biased region" description="Pro residues" evidence="1">
    <location>
        <begin position="37"/>
        <end position="58"/>
    </location>
</feature>
<feature type="region of interest" description="Disordered" evidence="1">
    <location>
        <begin position="32"/>
        <end position="65"/>
    </location>
</feature>
<protein>
    <submittedName>
        <fullName evidence="2">Uncharacterized protein</fullName>
    </submittedName>
</protein>
<sequence>MDLSPPSPSVSISHSMLNCLAYRRRTIRAMLTNSLRPPEPPEPPDPPDILLPSPPPLSTPTSWSFSAATPQLALGLLTGKLPCAEQSPPATPHRSTTSPPSINA</sequence>